<evidence type="ECO:0000313" key="4">
    <source>
        <dbReference type="Proteomes" id="UP000002162"/>
    </source>
</evidence>
<feature type="compositionally biased region" description="Basic residues" evidence="1">
    <location>
        <begin position="221"/>
        <end position="230"/>
    </location>
</feature>
<dbReference type="GeneID" id="29672235"/>
<sequence length="241" mass="28467">MLDNQEIIESILQADSAKGGNGNFLMILIIIIPIVLVVVFIMRKKRKQNGENQTSVNNKDKSDTNEVWTTIKKYLRSIDDKGKEVIDSYVVKRAEPHNLVQMTKQQRIDYKNEQKAIKALKTTNPEQYKIEMERIKKEKRAKPKELYVVLFTTRNAKTLIIDEPRAIECEVRLVKINKKENRREIDVVRALDYEEEMLWIEPIKAKDDEIYNKRLEADKKKQQKAAQRRQKQLEKQKNKTN</sequence>
<keyword evidence="2" id="KW-1133">Transmembrane helix</keyword>
<name>A0A2C9DYK1_UREP2</name>
<dbReference type="Proteomes" id="UP000002162">
    <property type="component" value="Chromosome"/>
</dbReference>
<evidence type="ECO:0000256" key="1">
    <source>
        <dbReference type="SAM" id="MobiDB-lite"/>
    </source>
</evidence>
<organism evidence="3 4">
    <name type="scientific">Ureaplasma parvum serovar 3 (strain ATCC 27815 / 27 / NCTC 11736)</name>
    <dbReference type="NCBI Taxonomy" id="505682"/>
    <lineage>
        <taxon>Bacteria</taxon>
        <taxon>Bacillati</taxon>
        <taxon>Mycoplasmatota</taxon>
        <taxon>Mycoplasmoidales</taxon>
        <taxon>Mycoplasmoidaceae</taxon>
        <taxon>Ureaplasma</taxon>
    </lineage>
</organism>
<protein>
    <submittedName>
        <fullName evidence="3">Uncharacterized protein</fullName>
    </submittedName>
</protein>
<proteinExistence type="predicted"/>
<dbReference type="HOGENOM" id="CLU_095608_0_0_14"/>
<dbReference type="KEGG" id="upa:UPA3_0483"/>
<feature type="region of interest" description="Disordered" evidence="1">
    <location>
        <begin position="216"/>
        <end position="241"/>
    </location>
</feature>
<dbReference type="EMBL" id="CP000942">
    <property type="protein sequence ID" value="ACA32987.1"/>
    <property type="molecule type" value="Genomic_DNA"/>
</dbReference>
<gene>
    <name evidence="3" type="ordered locus">UPA3_0483</name>
</gene>
<evidence type="ECO:0000256" key="2">
    <source>
        <dbReference type="SAM" id="Phobius"/>
    </source>
</evidence>
<accession>A0A2C9DYK1</accession>
<keyword evidence="2" id="KW-0812">Transmembrane</keyword>
<dbReference type="RefSeq" id="WP_010891783.1">
    <property type="nucleotide sequence ID" value="NC_010503.1"/>
</dbReference>
<reference evidence="3 4" key="1">
    <citation type="submission" date="2008-02" db="EMBL/GenBank/DDBJ databases">
        <title>Genome sequence of Ureaplasma parvum serovar 3.</title>
        <authorList>
            <person name="Methe B.A."/>
            <person name="Glass J."/>
            <person name="Waites K."/>
            <person name="Shrivastava S."/>
        </authorList>
    </citation>
    <scope>NUCLEOTIDE SEQUENCE [LARGE SCALE GENOMIC DNA]</scope>
    <source>
        <strain evidence="4">ATCC 27815 / 27 / NCTC 11736</strain>
    </source>
</reference>
<dbReference type="Pfam" id="PF17359">
    <property type="entry name" value="DUF5385"/>
    <property type="match status" value="1"/>
</dbReference>
<feature type="compositionally biased region" description="Basic and acidic residues" evidence="1">
    <location>
        <begin position="231"/>
        <end position="241"/>
    </location>
</feature>
<evidence type="ECO:0000313" key="3">
    <source>
        <dbReference type="EMBL" id="ACA32987.1"/>
    </source>
</evidence>
<keyword evidence="2" id="KW-0472">Membrane</keyword>
<dbReference type="AlphaFoldDB" id="A0A2C9DYK1"/>
<dbReference type="InterPro" id="IPR035325">
    <property type="entry name" value="DUF5385"/>
</dbReference>
<feature type="transmembrane region" description="Helical" evidence="2">
    <location>
        <begin position="24"/>
        <end position="42"/>
    </location>
</feature>